<proteinExistence type="predicted"/>
<feature type="domain" description="DUF6457" evidence="1">
    <location>
        <begin position="8"/>
        <end position="92"/>
    </location>
</feature>
<dbReference type="Pfam" id="PF20058">
    <property type="entry name" value="DUF6457"/>
    <property type="match status" value="1"/>
</dbReference>
<evidence type="ECO:0000313" key="3">
    <source>
        <dbReference type="Proteomes" id="UP000285768"/>
    </source>
</evidence>
<accession>A0ABX5QDK9</accession>
<gene>
    <name evidence="2" type="ORF">Leucomu_03720</name>
</gene>
<reference evidence="2 3" key="1">
    <citation type="submission" date="2019-01" db="EMBL/GenBank/DDBJ databases">
        <title>Leucobacter muris sp. nov. isolated from the nose of a laboratory mouse.</title>
        <authorList>
            <person name="Benga L."/>
            <person name="Sproeer C."/>
            <person name="Schumann P."/>
            <person name="Verbarg S."/>
            <person name="Bunk B."/>
            <person name="Engelhardt E."/>
            <person name="Benten P.M."/>
            <person name="Sager M."/>
        </authorList>
    </citation>
    <scope>NUCLEOTIDE SEQUENCE [LARGE SCALE GENOMIC DNA]</scope>
    <source>
        <strain evidence="2 3">DSM 101948</strain>
    </source>
</reference>
<keyword evidence="3" id="KW-1185">Reference proteome</keyword>
<name>A0ABX5QDK9_9MICO</name>
<protein>
    <recommendedName>
        <fullName evidence="1">DUF6457 domain-containing protein</fullName>
    </recommendedName>
</protein>
<organism evidence="2 3">
    <name type="scientific">Leucobacter muris</name>
    <dbReference type="NCBI Taxonomy" id="1935379"/>
    <lineage>
        <taxon>Bacteria</taxon>
        <taxon>Bacillati</taxon>
        <taxon>Actinomycetota</taxon>
        <taxon>Actinomycetes</taxon>
        <taxon>Micrococcales</taxon>
        <taxon>Microbacteriaceae</taxon>
        <taxon>Leucobacter</taxon>
    </lineage>
</organism>
<dbReference type="Proteomes" id="UP000285768">
    <property type="component" value="Chromosome"/>
</dbReference>
<evidence type="ECO:0000313" key="2">
    <source>
        <dbReference type="EMBL" id="QAB17149.1"/>
    </source>
</evidence>
<dbReference type="InterPro" id="IPR045598">
    <property type="entry name" value="DUF6457"/>
</dbReference>
<dbReference type="RefSeq" id="WP_128386398.1">
    <property type="nucleotide sequence ID" value="NZ_CP035037.1"/>
</dbReference>
<sequence length="93" mass="9403">MSESRHLPPEALDAWLAAAAAKLDLDPGAVDIATVLNVARDVAHEVARPAAPLSTLLLGIAVGRAAAEGADAATALSERAAAITALAESWHES</sequence>
<dbReference type="EMBL" id="CP035037">
    <property type="protein sequence ID" value="QAB17149.1"/>
    <property type="molecule type" value="Genomic_DNA"/>
</dbReference>
<evidence type="ECO:0000259" key="1">
    <source>
        <dbReference type="Pfam" id="PF20058"/>
    </source>
</evidence>